<feature type="compositionally biased region" description="Basic and acidic residues" evidence="1">
    <location>
        <begin position="51"/>
        <end position="64"/>
    </location>
</feature>
<protein>
    <submittedName>
        <fullName evidence="2">Uncharacterized protein</fullName>
    </submittedName>
</protein>
<comment type="caution">
    <text evidence="2">The sequence shown here is derived from an EMBL/GenBank/DDBJ whole genome shotgun (WGS) entry which is preliminary data.</text>
</comment>
<dbReference type="Proteomes" id="UP000297814">
    <property type="component" value="Unassembled WGS sequence"/>
</dbReference>
<dbReference type="EMBL" id="PQXK01000114">
    <property type="protein sequence ID" value="TGO36789.1"/>
    <property type="molecule type" value="Genomic_DNA"/>
</dbReference>
<evidence type="ECO:0000313" key="2">
    <source>
        <dbReference type="EMBL" id="TGO36789.1"/>
    </source>
</evidence>
<feature type="region of interest" description="Disordered" evidence="1">
    <location>
        <begin position="51"/>
        <end position="82"/>
    </location>
</feature>
<feature type="compositionally biased region" description="Polar residues" evidence="1">
    <location>
        <begin position="1"/>
        <end position="18"/>
    </location>
</feature>
<accession>A0A4Z1GN75</accession>
<reference evidence="2 3" key="1">
    <citation type="submission" date="2017-12" db="EMBL/GenBank/DDBJ databases">
        <title>Comparative genomics of Botrytis spp.</title>
        <authorList>
            <person name="Valero-Jimenez C.A."/>
            <person name="Tapia P."/>
            <person name="Veloso J."/>
            <person name="Silva-Moreno E."/>
            <person name="Staats M."/>
            <person name="Valdes J.H."/>
            <person name="Van Kan J.A.L."/>
        </authorList>
    </citation>
    <scope>NUCLEOTIDE SEQUENCE [LARGE SCALE GENOMIC DNA]</scope>
    <source>
        <strain evidence="2 3">Bh0001</strain>
    </source>
</reference>
<keyword evidence="3" id="KW-1185">Reference proteome</keyword>
<feature type="region of interest" description="Disordered" evidence="1">
    <location>
        <begin position="1"/>
        <end position="21"/>
    </location>
</feature>
<sequence length="82" mass="9029">MTNSALCTPENKQSQQRNINKDTEMYVAMGYSGAGTGELGTVAVYVPRKKGFGEEREKQGAHEVEEGEEQGEEEEEEEGEEG</sequence>
<dbReference type="AlphaFoldDB" id="A0A4Z1GN75"/>
<gene>
    <name evidence="2" type="ORF">BHYA_0114g00020</name>
</gene>
<evidence type="ECO:0000256" key="1">
    <source>
        <dbReference type="SAM" id="MobiDB-lite"/>
    </source>
</evidence>
<organism evidence="2 3">
    <name type="scientific">Botrytis hyacinthi</name>
    <dbReference type="NCBI Taxonomy" id="278943"/>
    <lineage>
        <taxon>Eukaryota</taxon>
        <taxon>Fungi</taxon>
        <taxon>Dikarya</taxon>
        <taxon>Ascomycota</taxon>
        <taxon>Pezizomycotina</taxon>
        <taxon>Leotiomycetes</taxon>
        <taxon>Helotiales</taxon>
        <taxon>Sclerotiniaceae</taxon>
        <taxon>Botrytis</taxon>
    </lineage>
</organism>
<evidence type="ECO:0000313" key="3">
    <source>
        <dbReference type="Proteomes" id="UP000297814"/>
    </source>
</evidence>
<proteinExistence type="predicted"/>
<feature type="compositionally biased region" description="Acidic residues" evidence="1">
    <location>
        <begin position="65"/>
        <end position="82"/>
    </location>
</feature>
<name>A0A4Z1GN75_9HELO</name>